<accession>A0A226EL60</accession>
<gene>
    <name evidence="3" type="ORF">Fcan01_06787</name>
</gene>
<keyword evidence="2" id="KW-1133">Transmembrane helix</keyword>
<keyword evidence="2" id="KW-0812">Transmembrane</keyword>
<dbReference type="EMBL" id="LNIX01000003">
    <property type="protein sequence ID" value="OXA58433.1"/>
    <property type="molecule type" value="Genomic_DNA"/>
</dbReference>
<dbReference type="AlphaFoldDB" id="A0A226EL60"/>
<protein>
    <submittedName>
        <fullName evidence="3">Uncharacterized protein</fullName>
    </submittedName>
</protein>
<proteinExistence type="predicted"/>
<evidence type="ECO:0000256" key="2">
    <source>
        <dbReference type="SAM" id="Phobius"/>
    </source>
</evidence>
<feature type="compositionally biased region" description="Polar residues" evidence="1">
    <location>
        <begin position="56"/>
        <end position="65"/>
    </location>
</feature>
<evidence type="ECO:0000313" key="4">
    <source>
        <dbReference type="Proteomes" id="UP000198287"/>
    </source>
</evidence>
<sequence>MENPSFQNDDDEPSPPTTPPPPVEEEHIEKKKKKKNSVVFMVSEDEVITDGPTANGDGTASSPQRKITPAIIQMQPGLNLSPLMDLVGNTLSFHLTTKFLACCPQMALTPVQFTTETFNAETNVVSSENNATSASPTMAGCQIRCRAAKRLNWCLCCCMGSVNSQVVTVAKGDSPDDVLSFVYSPHIWCPASNNERLVDIFLPGMNEPLGWIEAGRDIGSGSRISCGLTKEAFITRQVHEKGSPRSFKIENSVGLEVANGKVTTSAWMGSLGLTRWTGFQFNFVPSEVDTLPHPTRAVLLVAFMLWVIDAREKKQWQYIWSIIFVLFLLLCFFLIQFYGPKE</sequence>
<evidence type="ECO:0000313" key="3">
    <source>
        <dbReference type="EMBL" id="OXA58433.1"/>
    </source>
</evidence>
<evidence type="ECO:0000256" key="1">
    <source>
        <dbReference type="SAM" id="MobiDB-lite"/>
    </source>
</evidence>
<reference evidence="3 4" key="1">
    <citation type="submission" date="2015-12" db="EMBL/GenBank/DDBJ databases">
        <title>The genome of Folsomia candida.</title>
        <authorList>
            <person name="Faddeeva A."/>
            <person name="Derks M.F."/>
            <person name="Anvar Y."/>
            <person name="Smit S."/>
            <person name="Van Straalen N."/>
            <person name="Roelofs D."/>
        </authorList>
    </citation>
    <scope>NUCLEOTIDE SEQUENCE [LARGE SCALE GENOMIC DNA]</scope>
    <source>
        <strain evidence="3 4">VU population</strain>
        <tissue evidence="3">Whole body</tissue>
    </source>
</reference>
<comment type="caution">
    <text evidence="3">The sequence shown here is derived from an EMBL/GenBank/DDBJ whole genome shotgun (WGS) entry which is preliminary data.</text>
</comment>
<organism evidence="3 4">
    <name type="scientific">Folsomia candida</name>
    <name type="common">Springtail</name>
    <dbReference type="NCBI Taxonomy" id="158441"/>
    <lineage>
        <taxon>Eukaryota</taxon>
        <taxon>Metazoa</taxon>
        <taxon>Ecdysozoa</taxon>
        <taxon>Arthropoda</taxon>
        <taxon>Hexapoda</taxon>
        <taxon>Collembola</taxon>
        <taxon>Entomobryomorpha</taxon>
        <taxon>Isotomoidea</taxon>
        <taxon>Isotomidae</taxon>
        <taxon>Proisotominae</taxon>
        <taxon>Folsomia</taxon>
    </lineage>
</organism>
<feature type="region of interest" description="Disordered" evidence="1">
    <location>
        <begin position="1"/>
        <end position="66"/>
    </location>
</feature>
<keyword evidence="2" id="KW-0472">Membrane</keyword>
<dbReference type="Proteomes" id="UP000198287">
    <property type="component" value="Unassembled WGS sequence"/>
</dbReference>
<name>A0A226EL60_FOLCA</name>
<feature type="transmembrane region" description="Helical" evidence="2">
    <location>
        <begin position="320"/>
        <end position="339"/>
    </location>
</feature>
<keyword evidence="4" id="KW-1185">Reference proteome</keyword>